<gene>
    <name evidence="1" type="ORF">EV653_6283</name>
</gene>
<protein>
    <submittedName>
        <fullName evidence="1">Uncharacterized protein</fullName>
    </submittedName>
</protein>
<proteinExistence type="predicted"/>
<accession>A0A4R8BWS6</accession>
<organism evidence="1 2">
    <name type="scientific">Kribbella pratensis</name>
    <dbReference type="NCBI Taxonomy" id="2512112"/>
    <lineage>
        <taxon>Bacteria</taxon>
        <taxon>Bacillati</taxon>
        <taxon>Actinomycetota</taxon>
        <taxon>Actinomycetes</taxon>
        <taxon>Propionibacteriales</taxon>
        <taxon>Kribbellaceae</taxon>
        <taxon>Kribbella</taxon>
    </lineage>
</organism>
<dbReference type="AlphaFoldDB" id="A0A4R8BWS6"/>
<keyword evidence="2" id="KW-1185">Reference proteome</keyword>
<dbReference type="Proteomes" id="UP000295146">
    <property type="component" value="Unassembled WGS sequence"/>
</dbReference>
<comment type="caution">
    <text evidence="1">The sequence shown here is derived from an EMBL/GenBank/DDBJ whole genome shotgun (WGS) entry which is preliminary data.</text>
</comment>
<dbReference type="EMBL" id="SODP01000003">
    <property type="protein sequence ID" value="TDW66258.1"/>
    <property type="molecule type" value="Genomic_DNA"/>
</dbReference>
<evidence type="ECO:0000313" key="2">
    <source>
        <dbReference type="Proteomes" id="UP000295146"/>
    </source>
</evidence>
<name>A0A4R8BWS6_9ACTN</name>
<evidence type="ECO:0000313" key="1">
    <source>
        <dbReference type="EMBL" id="TDW66258.1"/>
    </source>
</evidence>
<reference evidence="1 2" key="1">
    <citation type="submission" date="2019-03" db="EMBL/GenBank/DDBJ databases">
        <title>Genomic Encyclopedia of Type Strains, Phase III (KMG-III): the genomes of soil and plant-associated and newly described type strains.</title>
        <authorList>
            <person name="Whitman W."/>
        </authorList>
    </citation>
    <scope>NUCLEOTIDE SEQUENCE [LARGE SCALE GENOMIC DNA]</scope>
    <source>
        <strain evidence="1 2">VKM Ac-2573</strain>
    </source>
</reference>
<sequence>MHVYNGAVHEHVGADRSGLSAEVEQYWAGHADPMASFEIGEFRDDGHRVMVLIVEGC</sequence>